<dbReference type="InterPro" id="IPR000305">
    <property type="entry name" value="GIY-YIG_endonuc"/>
</dbReference>
<dbReference type="FunFam" id="3.40.1440.10:FF:000001">
    <property type="entry name" value="UvrABC system protein C"/>
    <property type="match status" value="1"/>
</dbReference>
<evidence type="ECO:0000256" key="4">
    <source>
        <dbReference type="ARBA" id="ARBA00022881"/>
    </source>
</evidence>
<dbReference type="Gene3D" id="1.10.150.20">
    <property type="entry name" value="5' to 3' exonuclease, C-terminal subdomain"/>
    <property type="match status" value="1"/>
</dbReference>
<dbReference type="Proteomes" id="UP000823750">
    <property type="component" value="Unassembled WGS sequence"/>
</dbReference>
<dbReference type="Gene3D" id="3.30.420.340">
    <property type="entry name" value="UvrC, RNAse H endonuclease domain"/>
    <property type="match status" value="1"/>
</dbReference>
<dbReference type="PROSITE" id="PS50164">
    <property type="entry name" value="GIY_YIG"/>
    <property type="match status" value="1"/>
</dbReference>
<dbReference type="Pfam" id="PF02151">
    <property type="entry name" value="UVR"/>
    <property type="match status" value="1"/>
</dbReference>
<dbReference type="InterPro" id="IPR001162">
    <property type="entry name" value="UvrC_RNase_H_dom"/>
</dbReference>
<dbReference type="GO" id="GO:0009380">
    <property type="term" value="C:excinuclease repair complex"/>
    <property type="evidence" value="ECO:0007669"/>
    <property type="project" value="InterPro"/>
</dbReference>
<dbReference type="InterPro" id="IPR050066">
    <property type="entry name" value="UvrABC_protein_C"/>
</dbReference>
<evidence type="ECO:0000259" key="10">
    <source>
        <dbReference type="PROSITE" id="PS50165"/>
    </source>
</evidence>
<proteinExistence type="inferred from homology"/>
<dbReference type="InterPro" id="IPR038476">
    <property type="entry name" value="UvrC_RNase_H_dom_sf"/>
</dbReference>
<dbReference type="GO" id="GO:0005737">
    <property type="term" value="C:cytoplasm"/>
    <property type="evidence" value="ECO:0007669"/>
    <property type="project" value="UniProtKB-SubCell"/>
</dbReference>
<dbReference type="PANTHER" id="PTHR30562">
    <property type="entry name" value="UVRC/OXIDOREDUCTASE"/>
    <property type="match status" value="1"/>
</dbReference>
<dbReference type="InterPro" id="IPR010994">
    <property type="entry name" value="RuvA_2-like"/>
</dbReference>
<keyword evidence="1 7" id="KW-0963">Cytoplasm</keyword>
<dbReference type="Pfam" id="PF08459">
    <property type="entry name" value="UvrC_RNaseH_dom"/>
    <property type="match status" value="1"/>
</dbReference>
<evidence type="ECO:0000259" key="9">
    <source>
        <dbReference type="PROSITE" id="PS50164"/>
    </source>
</evidence>
<keyword evidence="4 7" id="KW-0267">Excision nuclease</keyword>
<keyword evidence="5 7" id="KW-0234">DNA repair</keyword>
<dbReference type="PANTHER" id="PTHR30562:SF1">
    <property type="entry name" value="UVRABC SYSTEM PROTEIN C"/>
    <property type="match status" value="1"/>
</dbReference>
<keyword evidence="6 7" id="KW-0742">SOS response</keyword>
<dbReference type="HAMAP" id="MF_00203">
    <property type="entry name" value="UvrC"/>
    <property type="match status" value="1"/>
</dbReference>
<dbReference type="GO" id="GO:0009381">
    <property type="term" value="F:excinuclease ABC activity"/>
    <property type="evidence" value="ECO:0007669"/>
    <property type="project" value="UniProtKB-UniRule"/>
</dbReference>
<evidence type="ECO:0000256" key="7">
    <source>
        <dbReference type="HAMAP-Rule" id="MF_00203"/>
    </source>
</evidence>
<evidence type="ECO:0000256" key="3">
    <source>
        <dbReference type="ARBA" id="ARBA00022769"/>
    </source>
</evidence>
<evidence type="ECO:0000256" key="1">
    <source>
        <dbReference type="ARBA" id="ARBA00022490"/>
    </source>
</evidence>
<protein>
    <recommendedName>
        <fullName evidence="7">UvrABC system protein C</fullName>
        <shortName evidence="7">Protein UvrC</shortName>
    </recommendedName>
    <alternativeName>
        <fullName evidence="7">Excinuclease ABC subunit C</fullName>
    </alternativeName>
</protein>
<dbReference type="Pfam" id="PF01541">
    <property type="entry name" value="GIY-YIG"/>
    <property type="match status" value="1"/>
</dbReference>
<comment type="subcellular location">
    <subcellularLocation>
        <location evidence="7">Cytoplasm</location>
    </subcellularLocation>
</comment>
<reference evidence="11" key="2">
    <citation type="journal article" date="2021" name="PeerJ">
        <title>Extensive microbial diversity within the chicken gut microbiome revealed by metagenomics and culture.</title>
        <authorList>
            <person name="Gilroy R."/>
            <person name="Ravi A."/>
            <person name="Getino M."/>
            <person name="Pursley I."/>
            <person name="Horton D.L."/>
            <person name="Alikhan N.F."/>
            <person name="Baker D."/>
            <person name="Gharbi K."/>
            <person name="Hall N."/>
            <person name="Watson M."/>
            <person name="Adriaenssens E.M."/>
            <person name="Foster-Nyarko E."/>
            <person name="Jarju S."/>
            <person name="Secka A."/>
            <person name="Antonio M."/>
            <person name="Oren A."/>
            <person name="Chaudhuri R.R."/>
            <person name="La Ragione R."/>
            <person name="Hildebrand F."/>
            <person name="Pallen M.J."/>
        </authorList>
    </citation>
    <scope>NUCLEOTIDE SEQUENCE</scope>
    <source>
        <strain evidence="11">B2-16538</strain>
    </source>
</reference>
<dbReference type="SUPFAM" id="SSF46600">
    <property type="entry name" value="C-terminal UvrC-binding domain of UvrB"/>
    <property type="match status" value="1"/>
</dbReference>
<dbReference type="CDD" id="cd10434">
    <property type="entry name" value="GIY-YIG_UvrC_Cho"/>
    <property type="match status" value="1"/>
</dbReference>
<keyword evidence="2 7" id="KW-0227">DNA damage</keyword>
<name>A0A9D9J464_9BACT</name>
<comment type="similarity">
    <text evidence="7">Belongs to the UvrC family.</text>
</comment>
<sequence>MTVKEKIALFPHSPGVYRYYDAAGNVIYVGKAKDLHKRVAQYFVPPERLTLKTAVMVSKIADAQYSVVDTEADALLLENNLIKQYKPKYNILLKDSKTYPWICVSADEFPKVFLTRRIVKDGSRYFGPYSSVLHARNLLELFASLYPLRTCNNKITSDSILRRKFRPCLNYHIGRCRGCCIGDISAREYNGYIEEIVRLLKGGGREMIQHYRDLMERASASLDFERANEYKEKMLSLEKHYSKSIITSAGAMDADVFSLVFDASDAYGNFMRLRQGAVIQSLNLGFRMNIEEDRSSVLGMFIAEVQSKFGRLSREVIVPFYPDVEIEGVEFRIPVRGDRLVLLELSAKNAKEMRFNALKQKEHTDPDEFRRKVLEELRDALAMKELPVHIECFDNSNIQGTNPVASCVVFRDGVPSKKDYRHFNIKTVVGANDYASMKEVVNRRYSRMLAEAPDDLPQLVVIDGGKGQLSFAYEALSELGLTEKLVVIGLAKRLEEVIRVGDPYPLFIDRNSQALKVLQRIRDEAHRFGITHHRNRRSKEQTRSALREIKGVGEKTEQRLILHYGSVARLAAASVDDIAGLVGRPLAERIHKSLNSSGEDTEISSGTQQS</sequence>
<dbReference type="InterPro" id="IPR001943">
    <property type="entry name" value="UVR_dom"/>
</dbReference>
<dbReference type="SUPFAM" id="SSF82771">
    <property type="entry name" value="GIY-YIG endonuclease"/>
    <property type="match status" value="1"/>
</dbReference>
<comment type="function">
    <text evidence="7">The UvrABC repair system catalyzes the recognition and processing of DNA lesions. UvrC both incises the 5' and 3' sides of the lesion. The N-terminal half is responsible for the 3' incision and the C-terminal half is responsible for the 5' incision.</text>
</comment>
<dbReference type="NCBIfam" id="NF001824">
    <property type="entry name" value="PRK00558.1-5"/>
    <property type="match status" value="1"/>
</dbReference>
<dbReference type="InterPro" id="IPR035901">
    <property type="entry name" value="GIY-YIG_endonuc_sf"/>
</dbReference>
<dbReference type="SUPFAM" id="SSF47781">
    <property type="entry name" value="RuvA domain 2-like"/>
    <property type="match status" value="1"/>
</dbReference>
<dbReference type="Pfam" id="PF14520">
    <property type="entry name" value="HHH_5"/>
    <property type="match status" value="1"/>
</dbReference>
<feature type="domain" description="UvrC family homology region profile" evidence="10">
    <location>
        <begin position="256"/>
        <end position="476"/>
    </location>
</feature>
<evidence type="ECO:0000313" key="11">
    <source>
        <dbReference type="EMBL" id="MBO8485129.1"/>
    </source>
</evidence>
<dbReference type="EMBL" id="JADILX010000030">
    <property type="protein sequence ID" value="MBO8485129.1"/>
    <property type="molecule type" value="Genomic_DNA"/>
</dbReference>
<reference evidence="11" key="1">
    <citation type="submission" date="2020-10" db="EMBL/GenBank/DDBJ databases">
        <authorList>
            <person name="Gilroy R."/>
        </authorList>
    </citation>
    <scope>NUCLEOTIDE SEQUENCE</scope>
    <source>
        <strain evidence="11">B2-16538</strain>
    </source>
</reference>
<accession>A0A9D9J464</accession>
<keyword evidence="3 7" id="KW-0228">DNA excision</keyword>
<dbReference type="AlphaFoldDB" id="A0A9D9J464"/>
<dbReference type="NCBIfam" id="TIGR00194">
    <property type="entry name" value="uvrC"/>
    <property type="match status" value="1"/>
</dbReference>
<evidence type="ECO:0000256" key="5">
    <source>
        <dbReference type="ARBA" id="ARBA00023204"/>
    </source>
</evidence>
<dbReference type="GO" id="GO:0006289">
    <property type="term" value="P:nucleotide-excision repair"/>
    <property type="evidence" value="ECO:0007669"/>
    <property type="project" value="UniProtKB-UniRule"/>
</dbReference>
<evidence type="ECO:0000256" key="6">
    <source>
        <dbReference type="ARBA" id="ARBA00023236"/>
    </source>
</evidence>
<dbReference type="SMART" id="SM00465">
    <property type="entry name" value="GIYc"/>
    <property type="match status" value="1"/>
</dbReference>
<dbReference type="GO" id="GO:0009432">
    <property type="term" value="P:SOS response"/>
    <property type="evidence" value="ECO:0007669"/>
    <property type="project" value="UniProtKB-UniRule"/>
</dbReference>
<feature type="domain" description="UVR" evidence="8">
    <location>
        <begin position="205"/>
        <end position="240"/>
    </location>
</feature>
<comment type="subunit">
    <text evidence="7">Interacts with UvrB in an incision complex.</text>
</comment>
<dbReference type="PROSITE" id="PS50151">
    <property type="entry name" value="UVR"/>
    <property type="match status" value="1"/>
</dbReference>
<dbReference type="Gene3D" id="3.40.1440.10">
    <property type="entry name" value="GIY-YIG endonuclease"/>
    <property type="match status" value="1"/>
</dbReference>
<gene>
    <name evidence="7 11" type="primary">uvrC</name>
    <name evidence="11" type="ORF">IAB78_01740</name>
</gene>
<dbReference type="GO" id="GO:0003677">
    <property type="term" value="F:DNA binding"/>
    <property type="evidence" value="ECO:0007669"/>
    <property type="project" value="UniProtKB-UniRule"/>
</dbReference>
<dbReference type="InterPro" id="IPR004791">
    <property type="entry name" value="UvrC"/>
</dbReference>
<feature type="domain" description="GIY-YIG" evidence="9">
    <location>
        <begin position="12"/>
        <end position="91"/>
    </location>
</feature>
<evidence type="ECO:0000256" key="2">
    <source>
        <dbReference type="ARBA" id="ARBA00022763"/>
    </source>
</evidence>
<dbReference type="InterPro" id="IPR047296">
    <property type="entry name" value="GIY-YIG_UvrC_Cho"/>
</dbReference>
<evidence type="ECO:0000259" key="8">
    <source>
        <dbReference type="PROSITE" id="PS50151"/>
    </source>
</evidence>
<dbReference type="InterPro" id="IPR036876">
    <property type="entry name" value="UVR_dom_sf"/>
</dbReference>
<comment type="caution">
    <text evidence="11">The sequence shown here is derived from an EMBL/GenBank/DDBJ whole genome shotgun (WGS) entry which is preliminary data.</text>
</comment>
<dbReference type="PROSITE" id="PS50165">
    <property type="entry name" value="UVRC"/>
    <property type="match status" value="1"/>
</dbReference>
<evidence type="ECO:0000313" key="12">
    <source>
        <dbReference type="Proteomes" id="UP000823750"/>
    </source>
</evidence>
<dbReference type="Pfam" id="PF22920">
    <property type="entry name" value="UvrC_RNaseH"/>
    <property type="match status" value="1"/>
</dbReference>
<organism evidence="11 12">
    <name type="scientific">Candidatus Cryptobacteroides excrementavium</name>
    <dbReference type="NCBI Taxonomy" id="2840759"/>
    <lineage>
        <taxon>Bacteria</taxon>
        <taxon>Pseudomonadati</taxon>
        <taxon>Bacteroidota</taxon>
        <taxon>Bacteroidia</taxon>
        <taxon>Bacteroidales</taxon>
        <taxon>Candidatus Cryptobacteroides</taxon>
    </lineage>
</organism>